<accession>A0A0J1G211</accession>
<dbReference type="Proteomes" id="UP000035963">
    <property type="component" value="Unassembled WGS sequence"/>
</dbReference>
<comment type="caution">
    <text evidence="2">The sequence shown here is derived from an EMBL/GenBank/DDBJ whole genome shotgun (WGS) entry which is preliminary data.</text>
</comment>
<dbReference type="PATRIC" id="fig|908627.4.peg.2306"/>
<reference evidence="2 3" key="1">
    <citation type="journal article" date="2015" name="Genome Announc.">
        <title>Draft Genome Sequence of Burkholderia sp. Strain PML1(12), an Ectomycorrhizosphere-Inhabiting Bacterium with Effective Mineral-Weathering Ability.</title>
        <authorList>
            <person name="Uroz S."/>
            <person name="Oger P."/>
        </authorList>
    </citation>
    <scope>NUCLEOTIDE SEQUENCE [LARGE SCALE GENOMIC DNA]</scope>
    <source>
        <strain evidence="3">PML1(12)</strain>
    </source>
</reference>
<evidence type="ECO:0000256" key="1">
    <source>
        <dbReference type="SAM" id="MobiDB-lite"/>
    </source>
</evidence>
<proteinExistence type="predicted"/>
<gene>
    <name evidence="2" type="ORF">EOS_10425</name>
</gene>
<organism evidence="2 3">
    <name type="scientific">Caballeronia mineralivorans PML1(12)</name>
    <dbReference type="NCBI Taxonomy" id="908627"/>
    <lineage>
        <taxon>Bacteria</taxon>
        <taxon>Pseudomonadati</taxon>
        <taxon>Pseudomonadota</taxon>
        <taxon>Betaproteobacteria</taxon>
        <taxon>Burkholderiales</taxon>
        <taxon>Burkholderiaceae</taxon>
        <taxon>Caballeronia</taxon>
    </lineage>
</organism>
<name>A0A0J1G211_9BURK</name>
<evidence type="ECO:0000313" key="3">
    <source>
        <dbReference type="Proteomes" id="UP000035963"/>
    </source>
</evidence>
<dbReference type="AlphaFoldDB" id="A0A0J1G211"/>
<protein>
    <submittedName>
        <fullName evidence="2">Uncharacterized protein</fullName>
    </submittedName>
</protein>
<keyword evidence="3" id="KW-1185">Reference proteome</keyword>
<sequence>MTDLEGLRRLLPVVDGKAAIDQPCPFSVITASHSGRRLLLDQRQHRPTTCRQTRPANDRSPFETRHGANDALTDHIGSKVRIRGMRTRLFETTK</sequence>
<feature type="compositionally biased region" description="Basic and acidic residues" evidence="1">
    <location>
        <begin position="56"/>
        <end position="70"/>
    </location>
</feature>
<evidence type="ECO:0000313" key="2">
    <source>
        <dbReference type="EMBL" id="KLU26208.1"/>
    </source>
</evidence>
<feature type="region of interest" description="Disordered" evidence="1">
    <location>
        <begin position="45"/>
        <end position="70"/>
    </location>
</feature>
<dbReference type="EMBL" id="AEJF01000075">
    <property type="protein sequence ID" value="KLU26208.1"/>
    <property type="molecule type" value="Genomic_DNA"/>
</dbReference>